<gene>
    <name evidence="2" type="ORF">FSARC_8220</name>
</gene>
<dbReference type="EMBL" id="JABEXW010000449">
    <property type="protein sequence ID" value="KAF4963794.1"/>
    <property type="molecule type" value="Genomic_DNA"/>
</dbReference>
<proteinExistence type="predicted"/>
<organism evidence="2 3">
    <name type="scientific">Fusarium sarcochroum</name>
    <dbReference type="NCBI Taxonomy" id="1208366"/>
    <lineage>
        <taxon>Eukaryota</taxon>
        <taxon>Fungi</taxon>
        <taxon>Dikarya</taxon>
        <taxon>Ascomycota</taxon>
        <taxon>Pezizomycotina</taxon>
        <taxon>Sordariomycetes</taxon>
        <taxon>Hypocreomycetidae</taxon>
        <taxon>Hypocreales</taxon>
        <taxon>Nectriaceae</taxon>
        <taxon>Fusarium</taxon>
        <taxon>Fusarium lateritium species complex</taxon>
    </lineage>
</organism>
<sequence length="613" mass="69152">MDPKPLSVPYKVARPAPSRYLFLALTSGNALDTSLIEPMDDYEHYQHLALRPHTRTSLALMSAATRVALKRFENCTSSLLSTDVTSFPPHQLATQEDVDESLRDLVGPVDETWPVRVNKLSQLKRPPEGSRVTQSMWHLIRGGHLDFGIVEDYLQLLRTTSHHVEIAPARMLRHDQNCIEETEGVAHPIVIPFCHENNWAFAVAYSDCVHWYDSAPNSAILVPPVTGARPVVEGWRGPQNNNLADSGVFMLMGIKLILQRKPHLSQKVADELNQSFRSCIFIELLCQKVQPTSIDLHHIDLEQMLDTGYLSSTADEMSHGHALTDAQQEPSFFEDAMAATISATQAISSASPVICQAGEANASSRNPELPPATDPDRPPGLSILQPQHPANTSRKRRSQPRVTNERAEGRVHQDLDDRKIILDNLSHAIHFKRSALVSSKDDPVVLWALLRYARTSGNLHRRYKAVLFHRMAENNDRIIKMKSTMGRKAEKCKTRDLWSCKFWKRVSDVGMKHGLGPLVPLCAFENDFSGYRLKEEAQDPLIEEFENRLQDESDMLRVWLQDARDLCEAILVGPTPVALFKIDEYNFQAEFDMTNDQFRSYVCSSSMHGSARQ</sequence>
<dbReference type="AlphaFoldDB" id="A0A8H4TTT7"/>
<dbReference type="Proteomes" id="UP000622797">
    <property type="component" value="Unassembled WGS sequence"/>
</dbReference>
<keyword evidence="3" id="KW-1185">Reference proteome</keyword>
<evidence type="ECO:0000313" key="3">
    <source>
        <dbReference type="Proteomes" id="UP000622797"/>
    </source>
</evidence>
<dbReference type="OrthoDB" id="5043919at2759"/>
<comment type="caution">
    <text evidence="2">The sequence shown here is derived from an EMBL/GenBank/DDBJ whole genome shotgun (WGS) entry which is preliminary data.</text>
</comment>
<protein>
    <submittedName>
        <fullName evidence="2">Uncharacterized protein</fullName>
    </submittedName>
</protein>
<name>A0A8H4TTT7_9HYPO</name>
<evidence type="ECO:0000313" key="2">
    <source>
        <dbReference type="EMBL" id="KAF4963794.1"/>
    </source>
</evidence>
<evidence type="ECO:0000256" key="1">
    <source>
        <dbReference type="SAM" id="MobiDB-lite"/>
    </source>
</evidence>
<accession>A0A8H4TTT7</accession>
<reference evidence="2" key="2">
    <citation type="submission" date="2020-05" db="EMBL/GenBank/DDBJ databases">
        <authorList>
            <person name="Kim H.-S."/>
            <person name="Proctor R.H."/>
            <person name="Brown D.W."/>
        </authorList>
    </citation>
    <scope>NUCLEOTIDE SEQUENCE</scope>
    <source>
        <strain evidence="2">NRRL 20472</strain>
    </source>
</reference>
<feature type="region of interest" description="Disordered" evidence="1">
    <location>
        <begin position="359"/>
        <end position="411"/>
    </location>
</feature>
<reference evidence="2" key="1">
    <citation type="journal article" date="2020" name="BMC Genomics">
        <title>Correction to: Identification and distribution of gene clusters required for synthesis of sphingolipid metabolism inhibitors in diverse species of the filamentous fungus Fusarium.</title>
        <authorList>
            <person name="Kim H.S."/>
            <person name="Lohmar J.M."/>
            <person name="Busman M."/>
            <person name="Brown D.W."/>
            <person name="Naumann T.A."/>
            <person name="Divon H.H."/>
            <person name="Lysoe E."/>
            <person name="Uhlig S."/>
            <person name="Proctor R.H."/>
        </authorList>
    </citation>
    <scope>NUCLEOTIDE SEQUENCE</scope>
    <source>
        <strain evidence="2">NRRL 20472</strain>
    </source>
</reference>